<gene>
    <name evidence="2" type="ORF">ZT1A5_G4863</name>
</gene>
<feature type="compositionally biased region" description="Low complexity" evidence="1">
    <location>
        <begin position="38"/>
        <end position="51"/>
    </location>
</feature>
<protein>
    <recommendedName>
        <fullName evidence="4">INO80 complex subunit Ies4</fullName>
    </recommendedName>
</protein>
<dbReference type="GO" id="GO:0006338">
    <property type="term" value="P:chromatin remodeling"/>
    <property type="evidence" value="ECO:0007669"/>
    <property type="project" value="InterPro"/>
</dbReference>
<evidence type="ECO:0000313" key="2">
    <source>
        <dbReference type="EMBL" id="SMY23423.1"/>
    </source>
</evidence>
<reference evidence="2 3" key="1">
    <citation type="submission" date="2016-10" db="EMBL/GenBank/DDBJ databases">
        <authorList>
            <person name="Varghese N."/>
        </authorList>
    </citation>
    <scope>NUCLEOTIDE SEQUENCE [LARGE SCALE GENOMIC DNA]</scope>
</reference>
<evidence type="ECO:0008006" key="4">
    <source>
        <dbReference type="Google" id="ProtNLM"/>
    </source>
</evidence>
<proteinExistence type="predicted"/>
<name>A0A1Y6LG67_ZYMTR</name>
<accession>A0A1Y6LG67</accession>
<organism evidence="2 3">
    <name type="scientific">Zymoseptoria tritici ST99CH_1A5</name>
    <dbReference type="NCBI Taxonomy" id="1276529"/>
    <lineage>
        <taxon>Eukaryota</taxon>
        <taxon>Fungi</taxon>
        <taxon>Dikarya</taxon>
        <taxon>Ascomycota</taxon>
        <taxon>Pezizomycotina</taxon>
        <taxon>Dothideomycetes</taxon>
        <taxon>Dothideomycetidae</taxon>
        <taxon>Mycosphaerellales</taxon>
        <taxon>Mycosphaerellaceae</taxon>
        <taxon>Zymoseptoria</taxon>
    </lineage>
</organism>
<evidence type="ECO:0000313" key="3">
    <source>
        <dbReference type="Proteomes" id="UP000215453"/>
    </source>
</evidence>
<feature type="region of interest" description="Disordered" evidence="1">
    <location>
        <begin position="1"/>
        <end position="169"/>
    </location>
</feature>
<dbReference type="PANTHER" id="PTHR28061">
    <property type="entry name" value="INO EIGHTY SUBUNIT 4"/>
    <property type="match status" value="1"/>
</dbReference>
<dbReference type="GO" id="GO:0031011">
    <property type="term" value="C:Ino80 complex"/>
    <property type="evidence" value="ECO:0007669"/>
    <property type="project" value="InterPro"/>
</dbReference>
<dbReference type="Pfam" id="PF08193">
    <property type="entry name" value="INO80_Ies4"/>
    <property type="match status" value="1"/>
</dbReference>
<sequence length="272" mass="28000">MAATKQTTTKVLKPGEKSRIVRLKISPKVLSNFPSDTSSEASPSAAPSAAPTIKGEASPSIQLPESAEKSSESNATPVPGPDATDGNSLAPPAKVDGRRKRGGAAPSGRKRAPPSIDPNAPMRERGRPGPKKKARLADGTIDRNAAQDGTAPTRPAGAVPAHKLGPKANTGAINAGLRALDRTGKPCRKWERKGLSLKSFTGTTWSVMSAWKAPPREQGFAGDVKSDSGGSSEVKPVGESSNVGSERERSLADGDTTMVNGMESSPAPIVAA</sequence>
<dbReference type="EMBL" id="LT882679">
    <property type="protein sequence ID" value="SMY23423.1"/>
    <property type="molecule type" value="Genomic_DNA"/>
</dbReference>
<feature type="region of interest" description="Disordered" evidence="1">
    <location>
        <begin position="214"/>
        <end position="272"/>
    </location>
</feature>
<evidence type="ECO:0000256" key="1">
    <source>
        <dbReference type="SAM" id="MobiDB-lite"/>
    </source>
</evidence>
<dbReference type="AlphaFoldDB" id="A0A1Y6LG67"/>
<dbReference type="PANTHER" id="PTHR28061:SF1">
    <property type="entry name" value="INO80 COMPLEX SUBUNIT 4"/>
    <property type="match status" value="1"/>
</dbReference>
<feature type="compositionally biased region" description="Polar residues" evidence="1">
    <location>
        <begin position="1"/>
        <end position="10"/>
    </location>
</feature>
<dbReference type="InterPro" id="IPR013175">
    <property type="entry name" value="INO80_su_Ies4"/>
</dbReference>
<dbReference type="Proteomes" id="UP000215453">
    <property type="component" value="Chromosome 4"/>
</dbReference>
<feature type="compositionally biased region" description="Basic residues" evidence="1">
    <location>
        <begin position="97"/>
        <end position="112"/>
    </location>
</feature>